<gene>
    <name evidence="12" type="primary">LOC107429824</name>
</gene>
<proteinExistence type="inferred from homology"/>
<evidence type="ECO:0000256" key="6">
    <source>
        <dbReference type="ARBA" id="ARBA00022737"/>
    </source>
</evidence>
<evidence type="ECO:0000256" key="4">
    <source>
        <dbReference type="ARBA" id="ARBA00022597"/>
    </source>
</evidence>
<feature type="transmembrane region" description="Helical" evidence="9">
    <location>
        <begin position="164"/>
        <end position="186"/>
    </location>
</feature>
<evidence type="ECO:0000256" key="3">
    <source>
        <dbReference type="ARBA" id="ARBA00022448"/>
    </source>
</evidence>
<dbReference type="Pfam" id="PF03083">
    <property type="entry name" value="MtN3_slv"/>
    <property type="match status" value="2"/>
</dbReference>
<comment type="function">
    <text evidence="9">Mediates both low-affinity uptake and efflux of sugar across the membrane.</text>
</comment>
<dbReference type="KEGG" id="zju:107429824"/>
<keyword evidence="5 9" id="KW-0812">Transmembrane</keyword>
<feature type="transmembrane region" description="Helical" evidence="9">
    <location>
        <begin position="6"/>
        <end position="24"/>
    </location>
</feature>
<keyword evidence="7 9" id="KW-1133">Transmembrane helix</keyword>
<evidence type="ECO:0000256" key="5">
    <source>
        <dbReference type="ARBA" id="ARBA00022692"/>
    </source>
</evidence>
<feature type="transmembrane region" description="Helical" evidence="9">
    <location>
        <begin position="45"/>
        <end position="62"/>
    </location>
</feature>
<reference evidence="12" key="1">
    <citation type="submission" date="2025-08" db="UniProtKB">
        <authorList>
            <consortium name="RefSeq"/>
        </authorList>
    </citation>
    <scope>IDENTIFICATION</scope>
    <source>
        <tissue evidence="12">Seedling</tissue>
    </source>
</reference>
<evidence type="ECO:0000256" key="9">
    <source>
        <dbReference type="RuleBase" id="RU910715"/>
    </source>
</evidence>
<evidence type="ECO:0000313" key="12">
    <source>
        <dbReference type="RefSeq" id="XP_015896061.2"/>
    </source>
</evidence>
<feature type="transmembrane region" description="Helical" evidence="9">
    <location>
        <begin position="68"/>
        <end position="92"/>
    </location>
</feature>
<comment type="similarity">
    <text evidence="2 9">Belongs to the SWEET sugar transporter family.</text>
</comment>
<dbReference type="Proteomes" id="UP001652623">
    <property type="component" value="Chromosome 6"/>
</dbReference>
<keyword evidence="8 9" id="KW-0472">Membrane</keyword>
<keyword evidence="3 9" id="KW-0813">Transport</keyword>
<dbReference type="GO" id="GO:0012505">
    <property type="term" value="C:endomembrane system"/>
    <property type="evidence" value="ECO:0007669"/>
    <property type="project" value="UniProtKB-SubCell"/>
</dbReference>
<dbReference type="GeneID" id="107429824"/>
<dbReference type="FunCoup" id="A0A6P4BAR7">
    <property type="interactions" value="399"/>
</dbReference>
<dbReference type="InterPro" id="IPR047664">
    <property type="entry name" value="SWEET"/>
</dbReference>
<keyword evidence="6" id="KW-0677">Repeat</keyword>
<keyword evidence="11" id="KW-1185">Reference proteome</keyword>
<evidence type="ECO:0000313" key="11">
    <source>
        <dbReference type="Proteomes" id="UP001652623"/>
    </source>
</evidence>
<name>A0A6P4BAR7_ZIZJJ</name>
<evidence type="ECO:0000256" key="10">
    <source>
        <dbReference type="SAM" id="MobiDB-lite"/>
    </source>
</evidence>
<dbReference type="AlphaFoldDB" id="A0A6P4BAR7"/>
<feature type="region of interest" description="Disordered" evidence="10">
    <location>
        <begin position="247"/>
        <end position="266"/>
    </location>
</feature>
<feature type="transmembrane region" description="Helical" evidence="9">
    <location>
        <begin position="192"/>
        <end position="214"/>
    </location>
</feature>
<dbReference type="InParanoid" id="A0A6P4BAR7"/>
<accession>A0A6P4BAR7</accession>
<dbReference type="PANTHER" id="PTHR10791">
    <property type="entry name" value="RAG1-ACTIVATING PROTEIN 1"/>
    <property type="match status" value="1"/>
</dbReference>
<evidence type="ECO:0000256" key="1">
    <source>
        <dbReference type="ARBA" id="ARBA00004127"/>
    </source>
</evidence>
<sequence>MVSADAARTVVGIIGNIISLFLFLSPVPTFIRILKKRSVEQYSPAPYLATLINCMVWTLYGLPMVHPGSILVVTINGSGTAIECVYIILFFIFSDKKKRLKVSLVVLFEIVFVGCLSLLVLTLAHTHKKRSLVVGMVCILFNIMMYASPLAVMKLVITTKSVEYMPFFLSLASFANGLAWTAYALIRFDLFITVPNGLGTLFGLAQLLLYAAYYKSTKRQMEARKTKEVDFSEIIVAGDQQVSKKTAAAAPTQIKSGPTTHENHGT</sequence>
<protein>
    <recommendedName>
        <fullName evidence="9">Bidirectional sugar transporter SWEET</fullName>
    </recommendedName>
</protein>
<dbReference type="GO" id="GO:0051260">
    <property type="term" value="P:protein homooligomerization"/>
    <property type="evidence" value="ECO:0007669"/>
    <property type="project" value="UniProtKB-ARBA"/>
</dbReference>
<evidence type="ECO:0000256" key="2">
    <source>
        <dbReference type="ARBA" id="ARBA00007809"/>
    </source>
</evidence>
<dbReference type="PANTHER" id="PTHR10791:SF130">
    <property type="entry name" value="BIDIRECTIONAL SUGAR TRANSPORTER SWEET6-RELATED"/>
    <property type="match status" value="1"/>
</dbReference>
<comment type="subcellular location">
    <subcellularLocation>
        <location evidence="9">Cell membrane</location>
        <topology evidence="9">Multi-pass membrane protein</topology>
    </subcellularLocation>
    <subcellularLocation>
        <location evidence="1">Endomembrane system</location>
        <topology evidence="1">Multi-pass membrane protein</topology>
    </subcellularLocation>
</comment>
<evidence type="ECO:0000256" key="7">
    <source>
        <dbReference type="ARBA" id="ARBA00022989"/>
    </source>
</evidence>
<feature type="transmembrane region" description="Helical" evidence="9">
    <location>
        <begin position="104"/>
        <end position="126"/>
    </location>
</feature>
<dbReference type="RefSeq" id="XP_015896061.2">
    <property type="nucleotide sequence ID" value="XM_016040575.4"/>
</dbReference>
<feature type="transmembrane region" description="Helical" evidence="9">
    <location>
        <begin position="132"/>
        <end position="152"/>
    </location>
</feature>
<dbReference type="GO" id="GO:0005886">
    <property type="term" value="C:plasma membrane"/>
    <property type="evidence" value="ECO:0007669"/>
    <property type="project" value="UniProtKB-SubCell"/>
</dbReference>
<dbReference type="GO" id="GO:0051119">
    <property type="term" value="F:sugar transmembrane transporter activity"/>
    <property type="evidence" value="ECO:0007669"/>
    <property type="project" value="InterPro"/>
</dbReference>
<evidence type="ECO:0000256" key="8">
    <source>
        <dbReference type="ARBA" id="ARBA00023136"/>
    </source>
</evidence>
<dbReference type="Gene3D" id="1.20.1280.290">
    <property type="match status" value="2"/>
</dbReference>
<organism evidence="11 12">
    <name type="scientific">Ziziphus jujuba</name>
    <name type="common">Chinese jujube</name>
    <name type="synonym">Ziziphus sativa</name>
    <dbReference type="NCBI Taxonomy" id="326968"/>
    <lineage>
        <taxon>Eukaryota</taxon>
        <taxon>Viridiplantae</taxon>
        <taxon>Streptophyta</taxon>
        <taxon>Embryophyta</taxon>
        <taxon>Tracheophyta</taxon>
        <taxon>Spermatophyta</taxon>
        <taxon>Magnoliopsida</taxon>
        <taxon>eudicotyledons</taxon>
        <taxon>Gunneridae</taxon>
        <taxon>Pentapetalae</taxon>
        <taxon>rosids</taxon>
        <taxon>fabids</taxon>
        <taxon>Rosales</taxon>
        <taxon>Rhamnaceae</taxon>
        <taxon>Paliureae</taxon>
        <taxon>Ziziphus</taxon>
    </lineage>
</organism>
<dbReference type="InterPro" id="IPR004316">
    <property type="entry name" value="SWEET_rpt"/>
</dbReference>
<keyword evidence="4 9" id="KW-0762">Sugar transport</keyword>